<reference evidence="4" key="1">
    <citation type="journal article" date="2019" name="Int. J. Syst. Evol. Microbiol.">
        <title>The Global Catalogue of Microorganisms (GCM) 10K type strain sequencing project: providing services to taxonomists for standard genome sequencing and annotation.</title>
        <authorList>
            <consortium name="The Broad Institute Genomics Platform"/>
            <consortium name="The Broad Institute Genome Sequencing Center for Infectious Disease"/>
            <person name="Wu L."/>
            <person name="Ma J."/>
        </authorList>
    </citation>
    <scope>NUCLEOTIDE SEQUENCE [LARGE SCALE GENOMIC DNA]</scope>
    <source>
        <strain evidence="4">DFY28</strain>
    </source>
</reference>
<gene>
    <name evidence="3" type="ORF">ACFPWU_04590</name>
</gene>
<evidence type="ECO:0000256" key="2">
    <source>
        <dbReference type="SAM" id="SignalP"/>
    </source>
</evidence>
<name>A0ABW1QTZ6_9ACTN</name>
<feature type="region of interest" description="Disordered" evidence="1">
    <location>
        <begin position="160"/>
        <end position="198"/>
    </location>
</feature>
<evidence type="ECO:0000313" key="4">
    <source>
        <dbReference type="Proteomes" id="UP001596098"/>
    </source>
</evidence>
<evidence type="ECO:0000256" key="1">
    <source>
        <dbReference type="SAM" id="MobiDB-lite"/>
    </source>
</evidence>
<keyword evidence="2" id="KW-0732">Signal</keyword>
<evidence type="ECO:0000313" key="3">
    <source>
        <dbReference type="EMBL" id="MFC6152946.1"/>
    </source>
</evidence>
<dbReference type="Proteomes" id="UP001596098">
    <property type="component" value="Unassembled WGS sequence"/>
</dbReference>
<dbReference type="EMBL" id="JBHSQI010000002">
    <property type="protein sequence ID" value="MFC6152946.1"/>
    <property type="molecule type" value="Genomic_DNA"/>
</dbReference>
<sequence>MRPPFRTLRHAVIALVVTVPLSGTALAAAPARTTSVESAASAPSSTVAAASGTRTVSRGGYTLRAPKKVTGVGRKITLTGTLPTAQVPGRSSKRPFVVQARKSGRWKQVGAGKTNAKGAFSVKAKTLKSGTFTYRVVAPKWNGLSRFASAQTTVKIVAKKKTPMKTPQAPRIPQAPQPPKAGGGSVIPSGWDCPSSHPIKGNGNSMIFHVPSGSFYSRTNPEECFASESDAWAAGYRKSQR</sequence>
<comment type="caution">
    <text evidence="3">The sequence shown here is derived from an EMBL/GenBank/DDBJ whole genome shotgun (WGS) entry which is preliminary data.</text>
</comment>
<evidence type="ECO:0008006" key="5">
    <source>
        <dbReference type="Google" id="ProtNLM"/>
    </source>
</evidence>
<feature type="signal peptide" evidence="2">
    <location>
        <begin position="1"/>
        <end position="27"/>
    </location>
</feature>
<keyword evidence="4" id="KW-1185">Reference proteome</keyword>
<protein>
    <recommendedName>
        <fullName evidence="5">Bacterial Ig domain-containing protein</fullName>
    </recommendedName>
</protein>
<accession>A0ABW1QTZ6</accession>
<dbReference type="RefSeq" id="WP_128219433.1">
    <property type="nucleotide sequence ID" value="NZ_CP034929.1"/>
</dbReference>
<organism evidence="3 4">
    <name type="scientific">Nocardioides yefusunii</name>
    <dbReference type="NCBI Taxonomy" id="2500546"/>
    <lineage>
        <taxon>Bacteria</taxon>
        <taxon>Bacillati</taxon>
        <taxon>Actinomycetota</taxon>
        <taxon>Actinomycetes</taxon>
        <taxon>Propionibacteriales</taxon>
        <taxon>Nocardioidaceae</taxon>
        <taxon>Nocardioides</taxon>
    </lineage>
</organism>
<feature type="chain" id="PRO_5047186361" description="Bacterial Ig domain-containing protein" evidence="2">
    <location>
        <begin position="28"/>
        <end position="241"/>
    </location>
</feature>
<proteinExistence type="predicted"/>